<evidence type="ECO:0000256" key="1">
    <source>
        <dbReference type="ARBA" id="ARBA00004571"/>
    </source>
</evidence>
<evidence type="ECO:0000256" key="12">
    <source>
        <dbReference type="RuleBase" id="RU003357"/>
    </source>
</evidence>
<keyword evidence="3 11" id="KW-1134">Transmembrane beta strand</keyword>
<keyword evidence="4" id="KW-0410">Iron transport</keyword>
<comment type="subcellular location">
    <subcellularLocation>
        <location evidence="1 11">Cell outer membrane</location>
        <topology evidence="1 11">Multi-pass membrane protein</topology>
    </subcellularLocation>
</comment>
<gene>
    <name evidence="16" type="ORF">S101447_02558</name>
</gene>
<dbReference type="InterPro" id="IPR036942">
    <property type="entry name" value="Beta-barrel_TonB_sf"/>
</dbReference>
<evidence type="ECO:0000313" key="16">
    <source>
        <dbReference type="EMBL" id="ARW11596.1"/>
    </source>
</evidence>
<dbReference type="RefSeq" id="WP_087636244.1">
    <property type="nucleotide sequence ID" value="NZ_CP021524.1"/>
</dbReference>
<dbReference type="InterPro" id="IPR000531">
    <property type="entry name" value="Beta-barrel_TonB"/>
</dbReference>
<feature type="region of interest" description="Disordered" evidence="13">
    <location>
        <begin position="46"/>
        <end position="74"/>
    </location>
</feature>
<evidence type="ECO:0000256" key="8">
    <source>
        <dbReference type="ARBA" id="ARBA00023077"/>
    </source>
</evidence>
<dbReference type="PANTHER" id="PTHR32552">
    <property type="entry name" value="FERRICHROME IRON RECEPTOR-RELATED"/>
    <property type="match status" value="1"/>
</dbReference>
<comment type="similarity">
    <text evidence="11 12">Belongs to the TonB-dependent receptor family.</text>
</comment>
<evidence type="ECO:0000256" key="3">
    <source>
        <dbReference type="ARBA" id="ARBA00022452"/>
    </source>
</evidence>
<keyword evidence="7" id="KW-0406">Ion transport</keyword>
<evidence type="ECO:0000256" key="4">
    <source>
        <dbReference type="ARBA" id="ARBA00022496"/>
    </source>
</evidence>
<evidence type="ECO:0008006" key="18">
    <source>
        <dbReference type="Google" id="ProtNLM"/>
    </source>
</evidence>
<dbReference type="Pfam" id="PF00593">
    <property type="entry name" value="TonB_dep_Rec_b-barrel"/>
    <property type="match status" value="1"/>
</dbReference>
<dbReference type="EMBL" id="CP021524">
    <property type="protein sequence ID" value="ARW11596.1"/>
    <property type="molecule type" value="Genomic_DNA"/>
</dbReference>
<accession>A0A1Y0V679</accession>
<dbReference type="GO" id="GO:0009279">
    <property type="term" value="C:cell outer membrane"/>
    <property type="evidence" value="ECO:0007669"/>
    <property type="project" value="UniProtKB-SubCell"/>
</dbReference>
<protein>
    <recommendedName>
        <fullName evidence="18">TonB-dependent receptor</fullName>
    </recommendedName>
</protein>
<keyword evidence="10 11" id="KW-0998">Cell outer membrane</keyword>
<reference evidence="16 17" key="1">
    <citation type="submission" date="2017-05" db="EMBL/GenBank/DDBJ databases">
        <title>Genome sequence of Acetobacter pasteurianus subsp. ascendens strain SRCM101447.</title>
        <authorList>
            <person name="Cho S.H."/>
        </authorList>
    </citation>
    <scope>NUCLEOTIDE SEQUENCE [LARGE SCALE GENOMIC DNA]</scope>
    <source>
        <strain evidence="16 17">SRCM101447</strain>
    </source>
</reference>
<evidence type="ECO:0000256" key="13">
    <source>
        <dbReference type="SAM" id="MobiDB-lite"/>
    </source>
</evidence>
<keyword evidence="5 11" id="KW-0812">Transmembrane</keyword>
<evidence type="ECO:0000259" key="14">
    <source>
        <dbReference type="Pfam" id="PF00593"/>
    </source>
</evidence>
<keyword evidence="8 12" id="KW-0798">TonB box</keyword>
<dbReference type="PANTHER" id="PTHR32552:SF81">
    <property type="entry name" value="TONB-DEPENDENT OUTER MEMBRANE RECEPTOR"/>
    <property type="match status" value="1"/>
</dbReference>
<name>A0A1Y0V679_9PROT</name>
<feature type="domain" description="TonB-dependent receptor-like beta-barrel" evidence="14">
    <location>
        <begin position="366"/>
        <end position="811"/>
    </location>
</feature>
<keyword evidence="2 11" id="KW-0813">Transport</keyword>
<dbReference type="InterPro" id="IPR012910">
    <property type="entry name" value="Plug_dom"/>
</dbReference>
<dbReference type="PROSITE" id="PS52016">
    <property type="entry name" value="TONB_DEPENDENT_REC_3"/>
    <property type="match status" value="1"/>
</dbReference>
<dbReference type="Pfam" id="PF07715">
    <property type="entry name" value="Plug"/>
    <property type="match status" value="1"/>
</dbReference>
<dbReference type="InterPro" id="IPR039426">
    <property type="entry name" value="TonB-dep_rcpt-like"/>
</dbReference>
<dbReference type="SUPFAM" id="SSF56935">
    <property type="entry name" value="Porins"/>
    <property type="match status" value="1"/>
</dbReference>
<evidence type="ECO:0000313" key="17">
    <source>
        <dbReference type="Proteomes" id="UP000195633"/>
    </source>
</evidence>
<proteinExistence type="inferred from homology"/>
<evidence type="ECO:0000259" key="15">
    <source>
        <dbReference type="Pfam" id="PF07715"/>
    </source>
</evidence>
<sequence length="848" mass="92933">MSAFRTQAFMSAMDRSSLDLLSRRFLFCSAVLVLAPSCLEKTASARTSAETQNVTGSKLHAPHTAKRQGAMHAHKPAAVSAVESVRSEAVSVHGAISTSRRQILKRQNDPVSVTTVTEKDLQTHQITNLPQATSLLPSVSLQVSNPRNTAINIRGLGNFSSTAQDGLENGTAVYIDGVYQTRPGAVLGDISDLAGIEVLKGPQGTRGGIDNDSGTINITTLAPSFKRQYTVTGDYGSYNTANIRVRATGAVGNSDKVAYSLSGFSMNRDGYVKNVTTNKYYQDYHTLGAKAQLLAKPTEGLTIRLIGDYTHLRESCCITPMTTALSNYSNGEAISGSYWDRAAYAGAEPVPKHGVRDMLVSGPASGSQAVDQETYGVSLNVGYQLPNQWKLENIASWRTWFWYPHNALSDGAGNTPGLQLWSADNNQVYEQNATEELRISSPENRRYQVTGGVFYMYEEVPDYIHNTITAQGAKYLGYGYSPEIYNAALNGASQLAHDNPITNEVAGYVRGKYKITSKLEVEGGFRYSFVSKSGGYSSRIVNSAIPAMAADVFGAPVSYHATHREHEPSGSLSVVYRLNENHMLYATYSRGVRNGGINLVNLDITEGANPDVKPEINDMFEFGLKNTFLHKRLFVNATAFWNNVHNYITSASYYTSGGTTISYLTNAKHVISRGFELDARGVIIPGLEGRVSASYTDAFYASFNNATHPLESSNMSGLYSLTGNQVPLNSKWNLSTGLEYTVPIKNIGGTNNPFWSKILFYVGADYRYRSQYYAEPSESRYTRIKPYGILDAHVGIRPESGKWDLSFWGHNMLDKRYFVTMTSLSAGAVFYGQLGDPAMFGGEFTYRM</sequence>
<evidence type="ECO:0000256" key="9">
    <source>
        <dbReference type="ARBA" id="ARBA00023136"/>
    </source>
</evidence>
<dbReference type="AlphaFoldDB" id="A0A1Y0V679"/>
<organism evidence="16 17">
    <name type="scientific">Acetobacter ascendens</name>
    <dbReference type="NCBI Taxonomy" id="481146"/>
    <lineage>
        <taxon>Bacteria</taxon>
        <taxon>Pseudomonadati</taxon>
        <taxon>Pseudomonadota</taxon>
        <taxon>Alphaproteobacteria</taxon>
        <taxon>Acetobacterales</taxon>
        <taxon>Acetobacteraceae</taxon>
        <taxon>Acetobacter</taxon>
    </lineage>
</organism>
<evidence type="ECO:0000256" key="6">
    <source>
        <dbReference type="ARBA" id="ARBA00023004"/>
    </source>
</evidence>
<dbReference type="Proteomes" id="UP000195633">
    <property type="component" value="Chromosome"/>
</dbReference>
<evidence type="ECO:0000256" key="2">
    <source>
        <dbReference type="ARBA" id="ARBA00022448"/>
    </source>
</evidence>
<feature type="domain" description="TonB-dependent receptor plug" evidence="15">
    <location>
        <begin position="107"/>
        <end position="211"/>
    </location>
</feature>
<keyword evidence="6" id="KW-0408">Iron</keyword>
<feature type="compositionally biased region" description="Polar residues" evidence="13">
    <location>
        <begin position="46"/>
        <end position="56"/>
    </location>
</feature>
<dbReference type="GO" id="GO:0006826">
    <property type="term" value="P:iron ion transport"/>
    <property type="evidence" value="ECO:0007669"/>
    <property type="project" value="UniProtKB-KW"/>
</dbReference>
<evidence type="ECO:0000256" key="11">
    <source>
        <dbReference type="PROSITE-ProRule" id="PRU01360"/>
    </source>
</evidence>
<evidence type="ECO:0000256" key="10">
    <source>
        <dbReference type="ARBA" id="ARBA00023237"/>
    </source>
</evidence>
<dbReference type="Gene3D" id="2.40.170.20">
    <property type="entry name" value="TonB-dependent receptor, beta-barrel domain"/>
    <property type="match status" value="1"/>
</dbReference>
<keyword evidence="9 11" id="KW-0472">Membrane</keyword>
<evidence type="ECO:0000256" key="7">
    <source>
        <dbReference type="ARBA" id="ARBA00023065"/>
    </source>
</evidence>
<evidence type="ECO:0000256" key="5">
    <source>
        <dbReference type="ARBA" id="ARBA00022692"/>
    </source>
</evidence>